<comment type="caution">
    <text evidence="2">The sequence shown here is derived from an EMBL/GenBank/DDBJ whole genome shotgun (WGS) entry which is preliminary data.</text>
</comment>
<dbReference type="Pfam" id="PF06094">
    <property type="entry name" value="GGACT"/>
    <property type="match status" value="1"/>
</dbReference>
<feature type="domain" description="Gamma-glutamylcyclotransferase AIG2-like" evidence="1">
    <location>
        <begin position="6"/>
        <end position="133"/>
    </location>
</feature>
<dbReference type="RefSeq" id="WP_170233787.1">
    <property type="nucleotide sequence ID" value="NZ_BJYR01000010.1"/>
</dbReference>
<evidence type="ECO:0000259" key="1">
    <source>
        <dbReference type="Pfam" id="PF06094"/>
    </source>
</evidence>
<dbReference type="Proteomes" id="UP000321464">
    <property type="component" value="Unassembled WGS sequence"/>
</dbReference>
<organism evidence="2 3">
    <name type="scientific">Novosphingobium sediminis</name>
    <dbReference type="NCBI Taxonomy" id="707214"/>
    <lineage>
        <taxon>Bacteria</taxon>
        <taxon>Pseudomonadati</taxon>
        <taxon>Pseudomonadota</taxon>
        <taxon>Alphaproteobacteria</taxon>
        <taxon>Sphingomonadales</taxon>
        <taxon>Sphingomonadaceae</taxon>
        <taxon>Novosphingobium</taxon>
    </lineage>
</organism>
<reference evidence="2 3" key="1">
    <citation type="submission" date="2019-07" db="EMBL/GenBank/DDBJ databases">
        <title>Whole genome shotgun sequence of Novosphingobium sediminis NBRC 106119.</title>
        <authorList>
            <person name="Hosoyama A."/>
            <person name="Uohara A."/>
            <person name="Ohji S."/>
            <person name="Ichikawa N."/>
        </authorList>
    </citation>
    <scope>NUCLEOTIDE SEQUENCE [LARGE SCALE GENOMIC DNA]</scope>
    <source>
        <strain evidence="2 3">NBRC 106119</strain>
    </source>
</reference>
<sequence length="147" mass="16355">MLPRRLFFYGTLTHEHSNTLTETLLPRLGGPPRRGWVRGALFLRRDPLGVYPVLMPGAGRVYGWVYVGLRPIPRAVLAAFDAWEYCDPRRPARGEYRRANLVVHTRSGPLRAAAYLPNRRAPLGLRAVPGGDFAAYAAAHGLPVLTE</sequence>
<dbReference type="EMBL" id="BJYR01000010">
    <property type="protein sequence ID" value="GEN99725.1"/>
    <property type="molecule type" value="Genomic_DNA"/>
</dbReference>
<dbReference type="InterPro" id="IPR036568">
    <property type="entry name" value="GGCT-like_sf"/>
</dbReference>
<dbReference type="InterPro" id="IPR009288">
    <property type="entry name" value="AIG2-like_dom"/>
</dbReference>
<protein>
    <recommendedName>
        <fullName evidence="1">Gamma-glutamylcyclotransferase AIG2-like domain-containing protein</fullName>
    </recommendedName>
</protein>
<dbReference type="AlphaFoldDB" id="A0A512AJ37"/>
<evidence type="ECO:0000313" key="3">
    <source>
        <dbReference type="Proteomes" id="UP000321464"/>
    </source>
</evidence>
<name>A0A512AJ37_9SPHN</name>
<proteinExistence type="predicted"/>
<dbReference type="InterPro" id="IPR013024">
    <property type="entry name" value="GGCT-like"/>
</dbReference>
<dbReference type="SUPFAM" id="SSF110857">
    <property type="entry name" value="Gamma-glutamyl cyclotransferase-like"/>
    <property type="match status" value="1"/>
</dbReference>
<accession>A0A512AJ37</accession>
<dbReference type="CDD" id="cd06661">
    <property type="entry name" value="GGCT_like"/>
    <property type="match status" value="1"/>
</dbReference>
<gene>
    <name evidence="2" type="ORF">NSE01_15580</name>
</gene>
<evidence type="ECO:0000313" key="2">
    <source>
        <dbReference type="EMBL" id="GEN99725.1"/>
    </source>
</evidence>
<keyword evidence="3" id="KW-1185">Reference proteome</keyword>
<dbReference type="Gene3D" id="3.10.490.10">
    <property type="entry name" value="Gamma-glutamyl cyclotransferase-like"/>
    <property type="match status" value="1"/>
</dbReference>